<organism evidence="5 6">
    <name type="scientific">Alteriqipengyuania lutimaris</name>
    <dbReference type="NCBI Taxonomy" id="1538146"/>
    <lineage>
        <taxon>Bacteria</taxon>
        <taxon>Pseudomonadati</taxon>
        <taxon>Pseudomonadota</taxon>
        <taxon>Alphaproteobacteria</taxon>
        <taxon>Sphingomonadales</taxon>
        <taxon>Erythrobacteraceae</taxon>
        <taxon>Alteriqipengyuania</taxon>
    </lineage>
</organism>
<evidence type="ECO:0000256" key="1">
    <source>
        <dbReference type="ARBA" id="ARBA00023015"/>
    </source>
</evidence>
<evidence type="ECO:0000256" key="3">
    <source>
        <dbReference type="ARBA" id="ARBA00023163"/>
    </source>
</evidence>
<dbReference type="PANTHER" id="PTHR33204:SF18">
    <property type="entry name" value="TRANSCRIPTIONAL REGULATORY PROTEIN"/>
    <property type="match status" value="1"/>
</dbReference>
<sequence length="220" mass="23936">MKLQKDTKVHGRWYDDACGTAFALELVGERWSLLIIRELLLGPRRFSDLRATLPGISAKVLTERLSTLADANVLTRHKLPPPAASQVYELTEWGYSAETIIQELGRWAATSPLHDPTLPLSAVSFMISLRTMFDRGRAGNWSAMIGFAIGEDRFVASLANGALPIVRGESDGTDAVFIAAEAPQLAAVFYGKQPADAVGASIEGDAEVAARFIDLFHLPR</sequence>
<evidence type="ECO:0000313" key="6">
    <source>
        <dbReference type="Proteomes" id="UP000254101"/>
    </source>
</evidence>
<dbReference type="OrthoDB" id="9782219at2"/>
<feature type="domain" description="HTH hxlR-type" evidence="4">
    <location>
        <begin position="18"/>
        <end position="116"/>
    </location>
</feature>
<evidence type="ECO:0000259" key="4">
    <source>
        <dbReference type="PROSITE" id="PS51118"/>
    </source>
</evidence>
<accession>A0A395LLB9</accession>
<protein>
    <submittedName>
        <fullName evidence="5">Transcriptional regulator</fullName>
    </submittedName>
</protein>
<keyword evidence="1" id="KW-0805">Transcription regulation</keyword>
<name>A0A395LLB9_9SPHN</name>
<dbReference type="SUPFAM" id="SSF55718">
    <property type="entry name" value="SCP-like"/>
    <property type="match status" value="1"/>
</dbReference>
<dbReference type="SUPFAM" id="SSF46785">
    <property type="entry name" value="Winged helix' DNA-binding domain"/>
    <property type="match status" value="1"/>
</dbReference>
<dbReference type="PROSITE" id="PS51118">
    <property type="entry name" value="HTH_HXLR"/>
    <property type="match status" value="1"/>
</dbReference>
<dbReference type="Proteomes" id="UP000254101">
    <property type="component" value="Unassembled WGS sequence"/>
</dbReference>
<dbReference type="GO" id="GO:0003677">
    <property type="term" value="F:DNA binding"/>
    <property type="evidence" value="ECO:0007669"/>
    <property type="project" value="UniProtKB-KW"/>
</dbReference>
<dbReference type="Pfam" id="PF01638">
    <property type="entry name" value="HxlR"/>
    <property type="match status" value="1"/>
</dbReference>
<keyword evidence="2" id="KW-0238">DNA-binding</keyword>
<dbReference type="AlphaFoldDB" id="A0A395LLB9"/>
<dbReference type="Gene3D" id="1.10.10.10">
    <property type="entry name" value="Winged helix-like DNA-binding domain superfamily/Winged helix DNA-binding domain"/>
    <property type="match status" value="1"/>
</dbReference>
<dbReference type="InterPro" id="IPR036390">
    <property type="entry name" value="WH_DNA-bd_sf"/>
</dbReference>
<dbReference type="RefSeq" id="WP_115491952.1">
    <property type="nucleotide sequence ID" value="NZ_JACHWW010000001.1"/>
</dbReference>
<dbReference type="InterPro" id="IPR002577">
    <property type="entry name" value="HTH_HxlR"/>
</dbReference>
<evidence type="ECO:0000256" key="2">
    <source>
        <dbReference type="ARBA" id="ARBA00023125"/>
    </source>
</evidence>
<keyword evidence="6" id="KW-1185">Reference proteome</keyword>
<evidence type="ECO:0000313" key="5">
    <source>
        <dbReference type="EMBL" id="RDS77732.1"/>
    </source>
</evidence>
<reference evidence="5 6" key="1">
    <citation type="submission" date="2018-07" db="EMBL/GenBank/DDBJ databases">
        <title>Erythrobacter nanhaiensis sp. nov., a novel member of the genus Erythrobacter isolated from the South China Sea.</title>
        <authorList>
            <person name="Chen X."/>
            <person name="Liu J."/>
        </authorList>
    </citation>
    <scope>NUCLEOTIDE SEQUENCE [LARGE SCALE GENOMIC DNA]</scope>
    <source>
        <strain evidence="5 6">S-5</strain>
    </source>
</reference>
<proteinExistence type="predicted"/>
<keyword evidence="3" id="KW-0804">Transcription</keyword>
<dbReference type="InterPro" id="IPR036527">
    <property type="entry name" value="SCP2_sterol-bd_dom_sf"/>
</dbReference>
<comment type="caution">
    <text evidence="5">The sequence shown here is derived from an EMBL/GenBank/DDBJ whole genome shotgun (WGS) entry which is preliminary data.</text>
</comment>
<dbReference type="InterPro" id="IPR036388">
    <property type="entry name" value="WH-like_DNA-bd_sf"/>
</dbReference>
<gene>
    <name evidence="5" type="ORF">DL238_09035</name>
</gene>
<dbReference type="EMBL" id="QRBB01000001">
    <property type="protein sequence ID" value="RDS77732.1"/>
    <property type="molecule type" value="Genomic_DNA"/>
</dbReference>
<dbReference type="Gene3D" id="3.30.1050.10">
    <property type="entry name" value="SCP2 sterol-binding domain"/>
    <property type="match status" value="1"/>
</dbReference>
<dbReference type="PANTHER" id="PTHR33204">
    <property type="entry name" value="TRANSCRIPTIONAL REGULATOR, MARR FAMILY"/>
    <property type="match status" value="1"/>
</dbReference>